<evidence type="ECO:0000256" key="1">
    <source>
        <dbReference type="ARBA" id="ARBA00004196"/>
    </source>
</evidence>
<evidence type="ECO:0000256" key="2">
    <source>
        <dbReference type="ARBA" id="ARBA00022723"/>
    </source>
</evidence>
<gene>
    <name evidence="8" type="ordered locus">ROP_pROB01-02070</name>
</gene>
<evidence type="ECO:0000256" key="6">
    <source>
        <dbReference type="SAM" id="SignalP"/>
    </source>
</evidence>
<comment type="subcellular location">
    <subcellularLocation>
        <location evidence="1">Cell envelope</location>
    </subcellularLocation>
</comment>
<dbReference type="GO" id="GO:0005507">
    <property type="term" value="F:copper ion binding"/>
    <property type="evidence" value="ECO:0007669"/>
    <property type="project" value="InterPro"/>
</dbReference>
<reference evidence="8 9" key="1">
    <citation type="submission" date="2009-03" db="EMBL/GenBank/DDBJ databases">
        <title>Comparison of the complete genome sequences of Rhodococcus erythropolis PR4 and Rhodococcus opacus B4.</title>
        <authorList>
            <person name="Takarada H."/>
            <person name="Sekine M."/>
            <person name="Hosoyama A."/>
            <person name="Yamada R."/>
            <person name="Fujisawa T."/>
            <person name="Omata S."/>
            <person name="Shimizu A."/>
            <person name="Tsukatani N."/>
            <person name="Tanikawa S."/>
            <person name="Fujita N."/>
            <person name="Harayama S."/>
        </authorList>
    </citation>
    <scope>NUCLEOTIDE SEQUENCE [LARGE SCALE GENOMIC DNA]</scope>
    <source>
        <strain evidence="8 9">B4</strain>
        <plasmid evidence="8 9">pROB01</plasmid>
    </source>
</reference>
<keyword evidence="2" id="KW-0479">Metal-binding</keyword>
<keyword evidence="8" id="KW-0614">Plasmid</keyword>
<keyword evidence="3 6" id="KW-0732">Signal</keyword>
<name>C1BCW2_RHOOB</name>
<dbReference type="Pfam" id="PF04234">
    <property type="entry name" value="CopC"/>
    <property type="match status" value="1"/>
</dbReference>
<dbReference type="InterPro" id="IPR014756">
    <property type="entry name" value="Ig_E-set"/>
</dbReference>
<dbReference type="SUPFAM" id="SSF81296">
    <property type="entry name" value="E set domains"/>
    <property type="match status" value="1"/>
</dbReference>
<evidence type="ECO:0000256" key="5">
    <source>
        <dbReference type="SAM" id="Phobius"/>
    </source>
</evidence>
<sequence length="212" mass="21402">MPALARHLFRGLLLLLALTAAAGAGAGVAGARPTLLFTDPGSDTAVSDPPQSITLMFNEPVTPGAPAIVLHEGAGREIPMGAAETARDGRVLTARPADTLAAGTYTVRWQVTGADGDLVEQDFRFAVGLALTGDGSAADGPSTSWTDTALRWLLLLGLAVALGGLIAERVTTTARRENPSLPVLRSPLVAGALIGLVGVLGLGAALAASPAR</sequence>
<feature type="transmembrane region" description="Helical" evidence="5">
    <location>
        <begin position="149"/>
        <end position="167"/>
    </location>
</feature>
<dbReference type="GO" id="GO:0005886">
    <property type="term" value="C:plasma membrane"/>
    <property type="evidence" value="ECO:0007669"/>
    <property type="project" value="TreeGrafter"/>
</dbReference>
<evidence type="ECO:0000256" key="3">
    <source>
        <dbReference type="ARBA" id="ARBA00022729"/>
    </source>
</evidence>
<feature type="signal peptide" evidence="6">
    <location>
        <begin position="1"/>
        <end position="26"/>
    </location>
</feature>
<dbReference type="HOGENOM" id="CLU_1298953_0_0_11"/>
<keyword evidence="4" id="KW-0186">Copper</keyword>
<geneLocation type="plasmid" evidence="8 9">
    <name>pROB01</name>
</geneLocation>
<accession>C1BCW2</accession>
<dbReference type="PANTHER" id="PTHR34820">
    <property type="entry name" value="INNER MEMBRANE PROTEIN YEBZ"/>
    <property type="match status" value="1"/>
</dbReference>
<dbReference type="PATRIC" id="fig|632772.20.peg.7932"/>
<dbReference type="Gene3D" id="2.60.40.1220">
    <property type="match status" value="1"/>
</dbReference>
<keyword evidence="5" id="KW-0472">Membrane</keyword>
<dbReference type="Proteomes" id="UP000002212">
    <property type="component" value="Plasmid pROB01"/>
</dbReference>
<keyword evidence="5" id="KW-1133">Transmembrane helix</keyword>
<feature type="transmembrane region" description="Helical" evidence="5">
    <location>
        <begin position="188"/>
        <end position="208"/>
    </location>
</feature>
<dbReference type="AlphaFoldDB" id="C1BCW2"/>
<proteinExistence type="predicted"/>
<dbReference type="GO" id="GO:0042597">
    <property type="term" value="C:periplasmic space"/>
    <property type="evidence" value="ECO:0007669"/>
    <property type="project" value="InterPro"/>
</dbReference>
<evidence type="ECO:0000256" key="4">
    <source>
        <dbReference type="ARBA" id="ARBA00023008"/>
    </source>
</evidence>
<evidence type="ECO:0000313" key="9">
    <source>
        <dbReference type="Proteomes" id="UP000002212"/>
    </source>
</evidence>
<dbReference type="RefSeq" id="WP_012686848.1">
    <property type="nucleotide sequence ID" value="NC_012520.1"/>
</dbReference>
<dbReference type="GO" id="GO:0046688">
    <property type="term" value="P:response to copper ion"/>
    <property type="evidence" value="ECO:0007669"/>
    <property type="project" value="InterPro"/>
</dbReference>
<dbReference type="PANTHER" id="PTHR34820:SF4">
    <property type="entry name" value="INNER MEMBRANE PROTEIN YEBZ"/>
    <property type="match status" value="1"/>
</dbReference>
<organism evidence="8 9">
    <name type="scientific">Rhodococcus opacus (strain B4)</name>
    <dbReference type="NCBI Taxonomy" id="632772"/>
    <lineage>
        <taxon>Bacteria</taxon>
        <taxon>Bacillati</taxon>
        <taxon>Actinomycetota</taxon>
        <taxon>Actinomycetes</taxon>
        <taxon>Mycobacteriales</taxon>
        <taxon>Nocardiaceae</taxon>
        <taxon>Rhodococcus</taxon>
    </lineage>
</organism>
<dbReference type="InterPro" id="IPR032694">
    <property type="entry name" value="CopC/D"/>
</dbReference>
<protein>
    <submittedName>
        <fullName evidence="8">Hypothetical membrane protein</fullName>
    </submittedName>
</protein>
<dbReference type="EMBL" id="AP011116">
    <property type="protein sequence ID" value="BAH55706.1"/>
    <property type="molecule type" value="Genomic_DNA"/>
</dbReference>
<dbReference type="InterPro" id="IPR014755">
    <property type="entry name" value="Cu-Rt/internalin_Ig-like"/>
</dbReference>
<evidence type="ECO:0000259" key="7">
    <source>
        <dbReference type="Pfam" id="PF04234"/>
    </source>
</evidence>
<dbReference type="KEGG" id="rop:ROP_pROB01-02070"/>
<keyword evidence="5" id="KW-0812">Transmembrane</keyword>
<dbReference type="GO" id="GO:0030313">
    <property type="term" value="C:cell envelope"/>
    <property type="evidence" value="ECO:0007669"/>
    <property type="project" value="UniProtKB-SubCell"/>
</dbReference>
<dbReference type="GO" id="GO:0006825">
    <property type="term" value="P:copper ion transport"/>
    <property type="evidence" value="ECO:0007669"/>
    <property type="project" value="InterPro"/>
</dbReference>
<evidence type="ECO:0000313" key="8">
    <source>
        <dbReference type="EMBL" id="BAH55706.1"/>
    </source>
</evidence>
<feature type="chain" id="PRO_5039394560" evidence="6">
    <location>
        <begin position="27"/>
        <end position="212"/>
    </location>
</feature>
<dbReference type="InterPro" id="IPR007348">
    <property type="entry name" value="CopC_dom"/>
</dbReference>
<feature type="domain" description="CopC" evidence="7">
    <location>
        <begin position="35"/>
        <end position="127"/>
    </location>
</feature>